<evidence type="ECO:0000256" key="1">
    <source>
        <dbReference type="ARBA" id="ARBA00004141"/>
    </source>
</evidence>
<keyword evidence="5 8" id="KW-0472">Membrane</keyword>
<dbReference type="EMBL" id="JAIWYP010000009">
    <property type="protein sequence ID" value="KAH3779154.1"/>
    <property type="molecule type" value="Genomic_DNA"/>
</dbReference>
<evidence type="ECO:0000256" key="3">
    <source>
        <dbReference type="ARBA" id="ARBA00022989"/>
    </source>
</evidence>
<organism evidence="10 11">
    <name type="scientific">Dreissena polymorpha</name>
    <name type="common">Zebra mussel</name>
    <name type="synonym">Mytilus polymorpha</name>
    <dbReference type="NCBI Taxonomy" id="45954"/>
    <lineage>
        <taxon>Eukaryota</taxon>
        <taxon>Metazoa</taxon>
        <taxon>Spiralia</taxon>
        <taxon>Lophotrochozoa</taxon>
        <taxon>Mollusca</taxon>
        <taxon>Bivalvia</taxon>
        <taxon>Autobranchia</taxon>
        <taxon>Heteroconchia</taxon>
        <taxon>Euheterodonta</taxon>
        <taxon>Imparidentia</taxon>
        <taxon>Neoheterodontei</taxon>
        <taxon>Myida</taxon>
        <taxon>Dreissenoidea</taxon>
        <taxon>Dreissenidae</taxon>
        <taxon>Dreissena</taxon>
    </lineage>
</organism>
<gene>
    <name evidence="10" type="ORF">DPMN_180633</name>
</gene>
<evidence type="ECO:0000256" key="4">
    <source>
        <dbReference type="ARBA" id="ARBA00023040"/>
    </source>
</evidence>
<name>A0A9D4EEJ1_DREPO</name>
<evidence type="ECO:0000259" key="9">
    <source>
        <dbReference type="PROSITE" id="PS50262"/>
    </source>
</evidence>
<protein>
    <recommendedName>
        <fullName evidence="9">G-protein coupled receptors family 1 profile domain-containing protein</fullName>
    </recommendedName>
</protein>
<feature type="transmembrane region" description="Helical" evidence="8">
    <location>
        <begin position="86"/>
        <end position="108"/>
    </location>
</feature>
<reference evidence="10" key="1">
    <citation type="journal article" date="2019" name="bioRxiv">
        <title>The Genome of the Zebra Mussel, Dreissena polymorpha: A Resource for Invasive Species Research.</title>
        <authorList>
            <person name="McCartney M.A."/>
            <person name="Auch B."/>
            <person name="Kono T."/>
            <person name="Mallez S."/>
            <person name="Zhang Y."/>
            <person name="Obille A."/>
            <person name="Becker A."/>
            <person name="Abrahante J.E."/>
            <person name="Garbe J."/>
            <person name="Badalamenti J.P."/>
            <person name="Herman A."/>
            <person name="Mangelson H."/>
            <person name="Liachko I."/>
            <person name="Sullivan S."/>
            <person name="Sone E.D."/>
            <person name="Koren S."/>
            <person name="Silverstein K.A.T."/>
            <person name="Beckman K.B."/>
            <person name="Gohl D.M."/>
        </authorList>
    </citation>
    <scope>NUCLEOTIDE SEQUENCE</scope>
    <source>
        <strain evidence="10">Duluth1</strain>
        <tissue evidence="10">Whole animal</tissue>
    </source>
</reference>
<dbReference type="Proteomes" id="UP000828390">
    <property type="component" value="Unassembled WGS sequence"/>
</dbReference>
<keyword evidence="7" id="KW-0807">Transducer</keyword>
<keyword evidence="11" id="KW-1185">Reference proteome</keyword>
<comment type="caution">
    <text evidence="10">The sequence shown here is derived from an EMBL/GenBank/DDBJ whole genome shotgun (WGS) entry which is preliminary data.</text>
</comment>
<dbReference type="PROSITE" id="PS50262">
    <property type="entry name" value="G_PROTEIN_RECEP_F1_2"/>
    <property type="match status" value="1"/>
</dbReference>
<evidence type="ECO:0000313" key="11">
    <source>
        <dbReference type="Proteomes" id="UP000828390"/>
    </source>
</evidence>
<feature type="transmembrane region" description="Helical" evidence="8">
    <location>
        <begin position="271"/>
        <end position="290"/>
    </location>
</feature>
<dbReference type="PANTHER" id="PTHR24243">
    <property type="entry name" value="G-PROTEIN COUPLED RECEPTOR"/>
    <property type="match status" value="1"/>
</dbReference>
<sequence>MKMTSSWLVVVVCVERFISVVLPFKRNALITNKTVIIAITVNYVFNTSYNGLWTVSTTVERHICKQNVPSSENAEFHQALKQIGTILFSIIPLAIMIMLTPVIVYRLHKQQVKKRTMRKGGASTNDRADKETFTVSAMLVAVVVAYVVFIMPVTVVHLATNSSKHQSIHEAESLGFFVMIEAVQLLELLNYSTNFIMYVVGSRQFRQSIVELLHLNRCLRSKQDKSTCLSETYIKQQPSVERSSESACDCIETCSYIFYEFVKCKFNSEEILLLYLLFYICVFDLFAVSLT</sequence>
<dbReference type="Gene3D" id="1.20.1070.10">
    <property type="entry name" value="Rhodopsin 7-helix transmembrane proteins"/>
    <property type="match status" value="1"/>
</dbReference>
<evidence type="ECO:0000256" key="8">
    <source>
        <dbReference type="SAM" id="Phobius"/>
    </source>
</evidence>
<dbReference type="SUPFAM" id="SSF81321">
    <property type="entry name" value="Family A G protein-coupled receptor-like"/>
    <property type="match status" value="1"/>
</dbReference>
<evidence type="ECO:0000256" key="5">
    <source>
        <dbReference type="ARBA" id="ARBA00023136"/>
    </source>
</evidence>
<keyword evidence="2 8" id="KW-0812">Transmembrane</keyword>
<comment type="subcellular location">
    <subcellularLocation>
        <location evidence="1">Membrane</location>
        <topology evidence="1">Multi-pass membrane protein</topology>
    </subcellularLocation>
</comment>
<evidence type="ECO:0000256" key="6">
    <source>
        <dbReference type="ARBA" id="ARBA00023170"/>
    </source>
</evidence>
<dbReference type="Pfam" id="PF00001">
    <property type="entry name" value="7tm_1"/>
    <property type="match status" value="1"/>
</dbReference>
<dbReference type="PANTHER" id="PTHR24243:SF233">
    <property type="entry name" value="THYROTROPIN-RELEASING HORMONE RECEPTOR"/>
    <property type="match status" value="1"/>
</dbReference>
<evidence type="ECO:0000256" key="2">
    <source>
        <dbReference type="ARBA" id="ARBA00022692"/>
    </source>
</evidence>
<feature type="transmembrane region" description="Helical" evidence="8">
    <location>
        <begin position="176"/>
        <end position="200"/>
    </location>
</feature>
<dbReference type="PROSITE" id="PS00237">
    <property type="entry name" value="G_PROTEIN_RECEP_F1_1"/>
    <property type="match status" value="1"/>
</dbReference>
<dbReference type="AlphaFoldDB" id="A0A9D4EEJ1"/>
<dbReference type="InterPro" id="IPR000276">
    <property type="entry name" value="GPCR_Rhodpsn"/>
</dbReference>
<evidence type="ECO:0000256" key="7">
    <source>
        <dbReference type="ARBA" id="ARBA00023224"/>
    </source>
</evidence>
<keyword evidence="4" id="KW-0297">G-protein coupled receptor</keyword>
<accession>A0A9D4EEJ1</accession>
<keyword evidence="6" id="KW-0675">Receptor</keyword>
<proteinExistence type="predicted"/>
<feature type="domain" description="G-protein coupled receptors family 1 profile" evidence="9">
    <location>
        <begin position="1"/>
        <end position="198"/>
    </location>
</feature>
<dbReference type="InterPro" id="IPR017452">
    <property type="entry name" value="GPCR_Rhodpsn_7TM"/>
</dbReference>
<dbReference type="GO" id="GO:0005886">
    <property type="term" value="C:plasma membrane"/>
    <property type="evidence" value="ECO:0007669"/>
    <property type="project" value="TreeGrafter"/>
</dbReference>
<reference evidence="10" key="2">
    <citation type="submission" date="2020-11" db="EMBL/GenBank/DDBJ databases">
        <authorList>
            <person name="McCartney M.A."/>
            <person name="Auch B."/>
            <person name="Kono T."/>
            <person name="Mallez S."/>
            <person name="Becker A."/>
            <person name="Gohl D.M."/>
            <person name="Silverstein K.A.T."/>
            <person name="Koren S."/>
            <person name="Bechman K.B."/>
            <person name="Herman A."/>
            <person name="Abrahante J.E."/>
            <person name="Garbe J."/>
        </authorList>
    </citation>
    <scope>NUCLEOTIDE SEQUENCE</scope>
    <source>
        <strain evidence="10">Duluth1</strain>
        <tissue evidence="10">Whole animal</tissue>
    </source>
</reference>
<feature type="transmembrane region" description="Helical" evidence="8">
    <location>
        <begin position="133"/>
        <end position="156"/>
    </location>
</feature>
<keyword evidence="3 8" id="KW-1133">Transmembrane helix</keyword>
<dbReference type="GO" id="GO:0004930">
    <property type="term" value="F:G protein-coupled receptor activity"/>
    <property type="evidence" value="ECO:0007669"/>
    <property type="project" value="UniProtKB-KW"/>
</dbReference>
<evidence type="ECO:0000313" key="10">
    <source>
        <dbReference type="EMBL" id="KAH3779154.1"/>
    </source>
</evidence>